<keyword evidence="1" id="KW-0732">Signal</keyword>
<sequence length="434" mass="50556">MKQLFLFFFISLLFFNCDKTPKVQQEIINTDIKNFWKAYDHILAVNDSTLQLKYLEEYFLDKATEGQQGMIRARNYTPKEYLNAIKSYPRFWNSIRNNTLNTAQFDIQIRAGIENLKEIYPDLKPATIYYTMGVFRSPGTGFDDLALIGSEFALGDRYTVTEEFPENLNYVKNYYSINPPAFLDFLNIHEYVHTQQKLALNNTLSQSLYEGIADFIAAKVTHKKPPFKYDNFGLKNEAKLKIAFENELFNIRKMGDWMWNENNQFKTRDLIYFIGARIAEANYEKASDKKAAIKKMIELDYNNDTEIEEYVNNSGYFSTTLKDLEQKFEESRPTVKAINQFENGSQNVPAGLSEITLYFSEKMDINIKSTGFGELGKDHFPKVTSIDFAEDGLSITYNVNLEPNKRYQILLENGYRTENEIPLKPFLIDFKTKK</sequence>
<dbReference type="STRING" id="1774273.LPB03_00930"/>
<dbReference type="KEGG" id="pob:LPB03_00930"/>
<keyword evidence="4" id="KW-1185">Reference proteome</keyword>
<dbReference type="OrthoDB" id="6402335at2"/>
<evidence type="ECO:0000256" key="1">
    <source>
        <dbReference type="ARBA" id="ARBA00022729"/>
    </source>
</evidence>
<proteinExistence type="predicted"/>
<dbReference type="Pfam" id="PF13205">
    <property type="entry name" value="Big_5"/>
    <property type="match status" value="1"/>
</dbReference>
<protein>
    <recommendedName>
        <fullName evidence="2">SbsA Ig-like domain-containing protein</fullName>
    </recommendedName>
</protein>
<evidence type="ECO:0000313" key="3">
    <source>
        <dbReference type="EMBL" id="OBY65565.1"/>
    </source>
</evidence>
<evidence type="ECO:0000313" key="4">
    <source>
        <dbReference type="Proteomes" id="UP000092584"/>
    </source>
</evidence>
<evidence type="ECO:0000259" key="2">
    <source>
        <dbReference type="Pfam" id="PF13205"/>
    </source>
</evidence>
<dbReference type="InterPro" id="IPR032812">
    <property type="entry name" value="SbsA_Ig"/>
</dbReference>
<feature type="domain" description="SbsA Ig-like" evidence="2">
    <location>
        <begin position="331"/>
        <end position="414"/>
    </location>
</feature>
<dbReference type="RefSeq" id="WP_065318342.1">
    <property type="nucleotide sequence ID" value="NZ_CP017477.1"/>
</dbReference>
<dbReference type="EMBL" id="LSFM01000018">
    <property type="protein sequence ID" value="OBY65565.1"/>
    <property type="molecule type" value="Genomic_DNA"/>
</dbReference>
<reference evidence="4" key="1">
    <citation type="submission" date="2016-02" db="EMBL/GenBank/DDBJ databases">
        <authorList>
            <person name="Shin S.-K."/>
            <person name="Yi H."/>
            <person name="Kim E."/>
        </authorList>
    </citation>
    <scope>NUCLEOTIDE SEQUENCE [LARGE SCALE GENOMIC DNA]</scope>
    <source>
        <strain evidence="4">LPB0003</strain>
    </source>
</reference>
<comment type="caution">
    <text evidence="3">The sequence shown here is derived from an EMBL/GenBank/DDBJ whole genome shotgun (WGS) entry which is preliminary data.</text>
</comment>
<gene>
    <name evidence="3" type="ORF">LPB3_04180</name>
</gene>
<dbReference type="Proteomes" id="UP000092584">
    <property type="component" value="Unassembled WGS sequence"/>
</dbReference>
<name>A0A1B8U115_9FLAO</name>
<dbReference type="AlphaFoldDB" id="A0A1B8U115"/>
<organism evidence="3 4">
    <name type="scientific">Polaribacter vadi</name>
    <dbReference type="NCBI Taxonomy" id="1774273"/>
    <lineage>
        <taxon>Bacteria</taxon>
        <taxon>Pseudomonadati</taxon>
        <taxon>Bacteroidota</taxon>
        <taxon>Flavobacteriia</taxon>
        <taxon>Flavobacteriales</taxon>
        <taxon>Flavobacteriaceae</taxon>
    </lineage>
</organism>
<accession>A0A1B8U115</accession>